<dbReference type="eggNOG" id="COG4814">
    <property type="taxonomic scope" value="Bacteria"/>
</dbReference>
<accession>A0A069CUD9</accession>
<dbReference type="EMBL" id="DF820490">
    <property type="protein sequence ID" value="GAK31109.1"/>
    <property type="molecule type" value="Genomic_DNA"/>
</dbReference>
<protein>
    <recommendedName>
        <fullName evidence="3">Alpha/beta hydrolase</fullName>
    </recommendedName>
</protein>
<dbReference type="InterPro" id="IPR010315">
    <property type="entry name" value="DUF915_hydro-like"/>
</dbReference>
<reference evidence="2" key="1">
    <citation type="journal article" date="2014" name="Genome Announc.">
        <title>Draft genome sequence of Weissella oryzae SG25T, isolated from fermented rice grains.</title>
        <authorList>
            <person name="Tanizawa Y."/>
            <person name="Fujisawa T."/>
            <person name="Mochizuki T."/>
            <person name="Kaminuma E."/>
            <person name="Suzuki Y."/>
            <person name="Nakamura Y."/>
            <person name="Tohno M."/>
        </authorList>
    </citation>
    <scope>NUCLEOTIDE SEQUENCE [LARGE SCALE GENOMIC DNA]</scope>
    <source>
        <strain evidence="2">DSM 25784 / JCM 18191 / LMG 30913 / SG25</strain>
    </source>
</reference>
<evidence type="ECO:0000313" key="2">
    <source>
        <dbReference type="Proteomes" id="UP000030643"/>
    </source>
</evidence>
<proteinExistence type="predicted"/>
<evidence type="ECO:0008006" key="3">
    <source>
        <dbReference type="Google" id="ProtNLM"/>
    </source>
</evidence>
<keyword evidence="2" id="KW-1185">Reference proteome</keyword>
<name>A0A069CUD9_WEIOS</name>
<dbReference type="STRING" id="1329250.WOSG25_070860"/>
<gene>
    <name evidence="1" type="ORF">WOSG25_070860</name>
</gene>
<dbReference type="SUPFAM" id="SSF53474">
    <property type="entry name" value="alpha/beta-Hydrolases"/>
    <property type="match status" value="1"/>
</dbReference>
<dbReference type="AlphaFoldDB" id="A0A069CUD9"/>
<sequence length="244" mass="27192">MIYPTVFVTGSGGSITDMQPIMNAFTNSKQANLKENLDFTLKEDGTLAVKGSFKSTNHHPVVGFGMTKGTENSQTYQKGLVQVMAYLKQHYQVGYVNFVGFSSGGAGVLRYLITDSKNHNYPPVNKFVSLSGQYNKGTAQINQDYLAVLNNGPQLKTTEYQYWQNNYQKIDSGVKVAFLTSNYDAKKETDGAVPWTDTFSPYNLLKKNGNSVDYYIFKGANLSHGNVPKNTAAIKYIKDFIYEK</sequence>
<dbReference type="Proteomes" id="UP000030643">
    <property type="component" value="Unassembled WGS sequence"/>
</dbReference>
<organism evidence="1 2">
    <name type="scientific">Weissella oryzae (strain DSM 25784 / JCM 18191 / LMG 30913 / SG25)</name>
    <dbReference type="NCBI Taxonomy" id="1329250"/>
    <lineage>
        <taxon>Bacteria</taxon>
        <taxon>Bacillati</taxon>
        <taxon>Bacillota</taxon>
        <taxon>Bacilli</taxon>
        <taxon>Lactobacillales</taxon>
        <taxon>Lactobacillaceae</taxon>
        <taxon>Weissella</taxon>
    </lineage>
</organism>
<dbReference type="Gene3D" id="3.40.50.1820">
    <property type="entry name" value="alpha/beta hydrolase"/>
    <property type="match status" value="1"/>
</dbReference>
<dbReference type="InterPro" id="IPR029058">
    <property type="entry name" value="AB_hydrolase_fold"/>
</dbReference>
<evidence type="ECO:0000313" key="1">
    <source>
        <dbReference type="EMBL" id="GAK31109.1"/>
    </source>
</evidence>
<dbReference type="Pfam" id="PF06028">
    <property type="entry name" value="DUF915"/>
    <property type="match status" value="1"/>
</dbReference>